<name>A0A6M3KPW9_9ZZZZ</name>
<dbReference type="AlphaFoldDB" id="A0A6M3KPW9"/>
<accession>A0A6M3KPW9</accession>
<gene>
    <name evidence="1" type="ORF">MM415A00269_0039</name>
</gene>
<dbReference type="EMBL" id="MT142515">
    <property type="protein sequence ID" value="QJA83671.1"/>
    <property type="molecule type" value="Genomic_DNA"/>
</dbReference>
<proteinExistence type="predicted"/>
<reference evidence="1" key="1">
    <citation type="submission" date="2020-03" db="EMBL/GenBank/DDBJ databases">
        <title>The deep terrestrial virosphere.</title>
        <authorList>
            <person name="Holmfeldt K."/>
            <person name="Nilsson E."/>
            <person name="Simone D."/>
            <person name="Lopez-Fernandez M."/>
            <person name="Wu X."/>
            <person name="de Brujin I."/>
            <person name="Lundin D."/>
            <person name="Andersson A."/>
            <person name="Bertilsson S."/>
            <person name="Dopson M."/>
        </authorList>
    </citation>
    <scope>NUCLEOTIDE SEQUENCE</scope>
    <source>
        <strain evidence="1">MM415A00269</strain>
    </source>
</reference>
<protein>
    <submittedName>
        <fullName evidence="1">Uncharacterized protein</fullName>
    </submittedName>
</protein>
<evidence type="ECO:0000313" key="1">
    <source>
        <dbReference type="EMBL" id="QJA83671.1"/>
    </source>
</evidence>
<organism evidence="1">
    <name type="scientific">viral metagenome</name>
    <dbReference type="NCBI Taxonomy" id="1070528"/>
    <lineage>
        <taxon>unclassified sequences</taxon>
        <taxon>metagenomes</taxon>
        <taxon>organismal metagenomes</taxon>
    </lineage>
</organism>
<sequence length="117" mass="13102">MTEAILSTGSSDAVMLEKIKVYETIVDVFVDSINARQGMKPTAIRAIGTKLSRAGIQLFILAPDKVVNSYLKWRTLASINEDPEQTVKCYAEMLLEMRRDIDPYTKCDAETALDLWG</sequence>